<sequence length="159" mass="18371">MSDQKWTEKHWLNVPGPFYTGQTDNCWTGRLHAPRHILYGGEYYNEFIYRQPRTKAEIESIHVAAAQDPFDGYADDGDERWTPDAVRAWWAERAEVEEHVTALLAEWTASTKPDEVEAVDGARDFLAYLAGDLETDLRAYVFRLERGYHPGANDRLPRL</sequence>
<accession>A0ABQ3M6M6</accession>
<dbReference type="Proteomes" id="UP000605568">
    <property type="component" value="Unassembled WGS sequence"/>
</dbReference>
<keyword evidence="2" id="KW-1185">Reference proteome</keyword>
<reference evidence="2" key="1">
    <citation type="journal article" date="2019" name="Int. J. Syst. Evol. Microbiol.">
        <title>The Global Catalogue of Microorganisms (GCM) 10K type strain sequencing project: providing services to taxonomists for standard genome sequencing and annotation.</title>
        <authorList>
            <consortium name="The Broad Institute Genomics Platform"/>
            <consortium name="The Broad Institute Genome Sequencing Center for Infectious Disease"/>
            <person name="Wu L."/>
            <person name="Ma J."/>
        </authorList>
    </citation>
    <scope>NUCLEOTIDE SEQUENCE [LARGE SCALE GENOMIC DNA]</scope>
    <source>
        <strain evidence="2">CGMCC 4.7367</strain>
    </source>
</reference>
<evidence type="ECO:0000313" key="2">
    <source>
        <dbReference type="Proteomes" id="UP000605568"/>
    </source>
</evidence>
<comment type="caution">
    <text evidence="1">The sequence shown here is derived from an EMBL/GenBank/DDBJ whole genome shotgun (WGS) entry which is preliminary data.</text>
</comment>
<evidence type="ECO:0008006" key="3">
    <source>
        <dbReference type="Google" id="ProtNLM"/>
    </source>
</evidence>
<gene>
    <name evidence="1" type="ORF">GCM10017774_17400</name>
</gene>
<organism evidence="1 2">
    <name type="scientific">Lentzea cavernae</name>
    <dbReference type="NCBI Taxonomy" id="2020703"/>
    <lineage>
        <taxon>Bacteria</taxon>
        <taxon>Bacillati</taxon>
        <taxon>Actinomycetota</taxon>
        <taxon>Actinomycetes</taxon>
        <taxon>Pseudonocardiales</taxon>
        <taxon>Pseudonocardiaceae</taxon>
        <taxon>Lentzea</taxon>
    </lineage>
</organism>
<dbReference type="RefSeq" id="WP_229904529.1">
    <property type="nucleotide sequence ID" value="NZ_BNAR01000002.1"/>
</dbReference>
<evidence type="ECO:0000313" key="1">
    <source>
        <dbReference type="EMBL" id="GHH34024.1"/>
    </source>
</evidence>
<dbReference type="EMBL" id="BNAR01000002">
    <property type="protein sequence ID" value="GHH34024.1"/>
    <property type="molecule type" value="Genomic_DNA"/>
</dbReference>
<proteinExistence type="predicted"/>
<protein>
    <recommendedName>
        <fullName evidence="3">Ferredoxin</fullName>
    </recommendedName>
</protein>
<name>A0ABQ3M6M6_9PSEU</name>